<comment type="caution">
    <text evidence="1">The sequence shown here is derived from an EMBL/GenBank/DDBJ whole genome shotgun (WGS) entry which is preliminary data.</text>
</comment>
<name>A0A2W5UFI3_9BACT</name>
<reference evidence="1 2" key="1">
    <citation type="submission" date="2017-08" db="EMBL/GenBank/DDBJ databases">
        <title>Infants hospitalized years apart are colonized by the same room-sourced microbial strains.</title>
        <authorList>
            <person name="Brooks B."/>
            <person name="Olm M.R."/>
            <person name="Firek B.A."/>
            <person name="Baker R."/>
            <person name="Thomas B.C."/>
            <person name="Morowitz M.J."/>
            <person name="Banfield J.F."/>
        </authorList>
    </citation>
    <scope>NUCLEOTIDE SEQUENCE [LARGE SCALE GENOMIC DNA]</scope>
    <source>
        <strain evidence="1">S2_003_000_R2_14</strain>
    </source>
</reference>
<dbReference type="AlphaFoldDB" id="A0A2W5UFI3"/>
<sequence>MDRLARFLAATEAHEHAALRALTLHMLEGLTGSSAHLHDALQRCAHVTWDFSDPETLQSSVDAWFCRHVHGLPHRPPDASKLAEALRRFADEHLIYSWVLGELAARCGVDVRLTIRERPYKDVSKLHDAYWLTHLPMLHTDYFMKPVTQPNTWADELEAVVPWLARDPNEDLAGEVALCLSVLKRDAMAALALLPTHRLPEEPHAQATALLAFAAR</sequence>
<evidence type="ECO:0000313" key="1">
    <source>
        <dbReference type="EMBL" id="PZR07698.1"/>
    </source>
</evidence>
<proteinExistence type="predicted"/>
<evidence type="ECO:0000313" key="2">
    <source>
        <dbReference type="Proteomes" id="UP000249061"/>
    </source>
</evidence>
<protein>
    <submittedName>
        <fullName evidence="1">Uncharacterized protein</fullName>
    </submittedName>
</protein>
<dbReference type="Proteomes" id="UP000249061">
    <property type="component" value="Unassembled WGS sequence"/>
</dbReference>
<accession>A0A2W5UFI3</accession>
<gene>
    <name evidence="1" type="ORF">DI536_26690</name>
</gene>
<organism evidence="1 2">
    <name type="scientific">Archangium gephyra</name>
    <dbReference type="NCBI Taxonomy" id="48"/>
    <lineage>
        <taxon>Bacteria</taxon>
        <taxon>Pseudomonadati</taxon>
        <taxon>Myxococcota</taxon>
        <taxon>Myxococcia</taxon>
        <taxon>Myxococcales</taxon>
        <taxon>Cystobacterineae</taxon>
        <taxon>Archangiaceae</taxon>
        <taxon>Archangium</taxon>
    </lineage>
</organism>
<dbReference type="EMBL" id="QFQP01000029">
    <property type="protein sequence ID" value="PZR07698.1"/>
    <property type="molecule type" value="Genomic_DNA"/>
</dbReference>